<keyword evidence="2" id="KW-1185">Reference proteome</keyword>
<keyword evidence="1" id="KW-0812">Transmembrane</keyword>
<reference evidence="3" key="1">
    <citation type="submission" date="2022-11" db="UniProtKB">
        <authorList>
            <consortium name="WormBaseParasite"/>
        </authorList>
    </citation>
    <scope>IDENTIFICATION</scope>
</reference>
<dbReference type="Proteomes" id="UP000887565">
    <property type="component" value="Unplaced"/>
</dbReference>
<keyword evidence="1" id="KW-0472">Membrane</keyword>
<feature type="transmembrane region" description="Helical" evidence="1">
    <location>
        <begin position="36"/>
        <end position="56"/>
    </location>
</feature>
<evidence type="ECO:0000313" key="2">
    <source>
        <dbReference type="Proteomes" id="UP000887565"/>
    </source>
</evidence>
<keyword evidence="1" id="KW-1133">Transmembrane helix</keyword>
<protein>
    <submittedName>
        <fullName evidence="3">Uncharacterized protein</fullName>
    </submittedName>
</protein>
<dbReference type="AlphaFoldDB" id="A0A915KVL4"/>
<proteinExistence type="predicted"/>
<evidence type="ECO:0000256" key="1">
    <source>
        <dbReference type="SAM" id="Phobius"/>
    </source>
</evidence>
<accession>A0A915KVL4</accession>
<name>A0A915KVL4_ROMCU</name>
<sequence length="101" mass="11170">MVLSSRGMITKKENITSSKVTKQVCRVANSTNNSTALLYIFFILAIFAPPLPKPVISRPSFIRTETEKFLSSNFSNVAFDPLYAPLTIKTFLPNAGITVSR</sequence>
<evidence type="ECO:0000313" key="3">
    <source>
        <dbReference type="WBParaSite" id="nRc.2.0.1.t41600-RA"/>
    </source>
</evidence>
<organism evidence="2 3">
    <name type="scientific">Romanomermis culicivorax</name>
    <name type="common">Nematode worm</name>
    <dbReference type="NCBI Taxonomy" id="13658"/>
    <lineage>
        <taxon>Eukaryota</taxon>
        <taxon>Metazoa</taxon>
        <taxon>Ecdysozoa</taxon>
        <taxon>Nematoda</taxon>
        <taxon>Enoplea</taxon>
        <taxon>Dorylaimia</taxon>
        <taxon>Mermithida</taxon>
        <taxon>Mermithoidea</taxon>
        <taxon>Mermithidae</taxon>
        <taxon>Romanomermis</taxon>
    </lineage>
</organism>
<dbReference type="WBParaSite" id="nRc.2.0.1.t41600-RA">
    <property type="protein sequence ID" value="nRc.2.0.1.t41600-RA"/>
    <property type="gene ID" value="nRc.2.0.1.g41600"/>
</dbReference>